<dbReference type="PANTHER" id="PTHR23504">
    <property type="entry name" value="MAJOR FACILITATOR SUPERFAMILY DOMAIN-CONTAINING PROTEIN 10"/>
    <property type="match status" value="1"/>
</dbReference>
<evidence type="ECO:0000313" key="7">
    <source>
        <dbReference type="EMBL" id="KAF4379523.1"/>
    </source>
</evidence>
<evidence type="ECO:0000256" key="6">
    <source>
        <dbReference type="SAM" id="Phobius"/>
    </source>
</evidence>
<protein>
    <submittedName>
        <fullName evidence="7">Uncharacterized protein</fullName>
    </submittedName>
</protein>
<evidence type="ECO:0000313" key="8">
    <source>
        <dbReference type="Proteomes" id="UP000583929"/>
    </source>
</evidence>
<dbReference type="EMBL" id="JAATIQ010000127">
    <property type="protein sequence ID" value="KAF4379523.1"/>
    <property type="molecule type" value="Genomic_DNA"/>
</dbReference>
<dbReference type="InterPro" id="IPR011701">
    <property type="entry name" value="MFS"/>
</dbReference>
<dbReference type="Proteomes" id="UP000583929">
    <property type="component" value="Unassembled WGS sequence"/>
</dbReference>
<gene>
    <name evidence="7" type="ORF">G4B88_028765</name>
</gene>
<keyword evidence="2" id="KW-0813">Transport</keyword>
<dbReference type="Gene3D" id="1.20.1250.20">
    <property type="entry name" value="MFS general substrate transporter like domains"/>
    <property type="match status" value="1"/>
</dbReference>
<keyword evidence="3 6" id="KW-0812">Transmembrane</keyword>
<dbReference type="InterPro" id="IPR036259">
    <property type="entry name" value="MFS_trans_sf"/>
</dbReference>
<evidence type="ECO:0000256" key="5">
    <source>
        <dbReference type="ARBA" id="ARBA00023136"/>
    </source>
</evidence>
<dbReference type="PANTHER" id="PTHR23504:SF108">
    <property type="entry name" value="OS11G0151500 PROTEIN"/>
    <property type="match status" value="1"/>
</dbReference>
<evidence type="ECO:0000256" key="1">
    <source>
        <dbReference type="ARBA" id="ARBA00004141"/>
    </source>
</evidence>
<accession>A0A7J6G981</accession>
<feature type="transmembrane region" description="Helical" evidence="6">
    <location>
        <begin position="85"/>
        <end position="105"/>
    </location>
</feature>
<sequence>MKVATCDYSKLYFHCSPTLRSISLVSFFYELGMSGISSVLLYYLKAAFGFDKNQFSEILMMVGIGSIASQMVLLPLMNPLVGEKVILCMALLSSIAYALLYGLAWATWVPYLSASFGVIYVLVKPATYAIISKASSSSNQGKAQGFVAGVQSIASLLSPLAMSPLTFLLLTCGKSIKYQHGSYLKMHLSTAKASAWCSPSKPNSPYCSRIP</sequence>
<dbReference type="Pfam" id="PF07690">
    <property type="entry name" value="MFS_1"/>
    <property type="match status" value="1"/>
</dbReference>
<evidence type="ECO:0000256" key="4">
    <source>
        <dbReference type="ARBA" id="ARBA00022989"/>
    </source>
</evidence>
<evidence type="ECO:0000256" key="2">
    <source>
        <dbReference type="ARBA" id="ARBA00022448"/>
    </source>
</evidence>
<keyword evidence="8" id="KW-1185">Reference proteome</keyword>
<comment type="subcellular location">
    <subcellularLocation>
        <location evidence="1">Membrane</location>
        <topology evidence="1">Multi-pass membrane protein</topology>
    </subcellularLocation>
</comment>
<feature type="transmembrane region" description="Helical" evidence="6">
    <location>
        <begin position="21"/>
        <end position="43"/>
    </location>
</feature>
<feature type="transmembrane region" description="Helical" evidence="6">
    <location>
        <begin position="55"/>
        <end position="73"/>
    </location>
</feature>
<dbReference type="GO" id="GO:0022857">
    <property type="term" value="F:transmembrane transporter activity"/>
    <property type="evidence" value="ECO:0007669"/>
    <property type="project" value="InterPro"/>
</dbReference>
<dbReference type="AlphaFoldDB" id="A0A7J6G981"/>
<keyword evidence="5 6" id="KW-0472">Membrane</keyword>
<keyword evidence="4 6" id="KW-1133">Transmembrane helix</keyword>
<reference evidence="7 8" key="1">
    <citation type="journal article" date="2020" name="bioRxiv">
        <title>Sequence and annotation of 42 cannabis genomes reveals extensive copy number variation in cannabinoid synthesis and pathogen resistance genes.</title>
        <authorList>
            <person name="Mckernan K.J."/>
            <person name="Helbert Y."/>
            <person name="Kane L.T."/>
            <person name="Ebling H."/>
            <person name="Zhang L."/>
            <person name="Liu B."/>
            <person name="Eaton Z."/>
            <person name="Mclaughlin S."/>
            <person name="Kingan S."/>
            <person name="Baybayan P."/>
            <person name="Concepcion G."/>
            <person name="Jordan M."/>
            <person name="Riva A."/>
            <person name="Barbazuk W."/>
            <person name="Harkins T."/>
        </authorList>
    </citation>
    <scope>NUCLEOTIDE SEQUENCE [LARGE SCALE GENOMIC DNA]</scope>
    <source>
        <strain evidence="8">cv. Jamaican Lion 4</strain>
        <tissue evidence="7">Leaf</tissue>
    </source>
</reference>
<dbReference type="SUPFAM" id="SSF103473">
    <property type="entry name" value="MFS general substrate transporter"/>
    <property type="match status" value="1"/>
</dbReference>
<dbReference type="GO" id="GO:0016020">
    <property type="term" value="C:membrane"/>
    <property type="evidence" value="ECO:0007669"/>
    <property type="project" value="UniProtKB-SubCell"/>
</dbReference>
<proteinExistence type="predicted"/>
<feature type="transmembrane region" description="Helical" evidence="6">
    <location>
        <begin position="143"/>
        <end position="170"/>
    </location>
</feature>
<name>A0A7J6G981_CANSA</name>
<comment type="caution">
    <text evidence="7">The sequence shown here is derived from an EMBL/GenBank/DDBJ whole genome shotgun (WGS) entry which is preliminary data.</text>
</comment>
<organism evidence="7 8">
    <name type="scientific">Cannabis sativa</name>
    <name type="common">Hemp</name>
    <name type="synonym">Marijuana</name>
    <dbReference type="NCBI Taxonomy" id="3483"/>
    <lineage>
        <taxon>Eukaryota</taxon>
        <taxon>Viridiplantae</taxon>
        <taxon>Streptophyta</taxon>
        <taxon>Embryophyta</taxon>
        <taxon>Tracheophyta</taxon>
        <taxon>Spermatophyta</taxon>
        <taxon>Magnoliopsida</taxon>
        <taxon>eudicotyledons</taxon>
        <taxon>Gunneridae</taxon>
        <taxon>Pentapetalae</taxon>
        <taxon>rosids</taxon>
        <taxon>fabids</taxon>
        <taxon>Rosales</taxon>
        <taxon>Cannabaceae</taxon>
        <taxon>Cannabis</taxon>
    </lineage>
</organism>
<evidence type="ECO:0000256" key="3">
    <source>
        <dbReference type="ARBA" id="ARBA00022692"/>
    </source>
</evidence>